<comment type="similarity">
    <text evidence="2">Belongs to the TMEM14 family.</text>
</comment>
<dbReference type="Gene3D" id="1.10.10.1740">
    <property type="entry name" value="Transmembrane protein 14-like"/>
    <property type="match status" value="1"/>
</dbReference>
<keyword evidence="5 6" id="KW-0472">Membrane</keyword>
<sequence>MYDFCLSPVYAALLALGGLIGFLTKGSTASLGGGVGSAGVLAVCSYASLQSYHRGQLCRPATLVSLAVSAALTYVMWQRYSRTGKLMPAGLVAYLSAAMTLFYIWNLLLFKPNLPAKLK</sequence>
<evidence type="ECO:0000256" key="6">
    <source>
        <dbReference type="SAM" id="Phobius"/>
    </source>
</evidence>
<protein>
    <submittedName>
        <fullName evidence="7">UPF0136 membrane protein</fullName>
    </submittedName>
</protein>
<comment type="caution">
    <text evidence="7">The sequence shown here is derived from an EMBL/GenBank/DDBJ whole genome shotgun (WGS) entry which is preliminary data.</text>
</comment>
<evidence type="ECO:0000256" key="5">
    <source>
        <dbReference type="ARBA" id="ARBA00023136"/>
    </source>
</evidence>
<dbReference type="AlphaFoldDB" id="A0A2P6TBM0"/>
<feature type="transmembrane region" description="Helical" evidence="6">
    <location>
        <begin position="61"/>
        <end position="77"/>
    </location>
</feature>
<comment type="subcellular location">
    <subcellularLocation>
        <location evidence="1">Membrane</location>
    </subcellularLocation>
</comment>
<dbReference type="InterPro" id="IPR005349">
    <property type="entry name" value="TMEM14"/>
</dbReference>
<dbReference type="Proteomes" id="UP000239899">
    <property type="component" value="Unassembled WGS sequence"/>
</dbReference>
<evidence type="ECO:0000256" key="3">
    <source>
        <dbReference type="ARBA" id="ARBA00022692"/>
    </source>
</evidence>
<dbReference type="InterPro" id="IPR044890">
    <property type="entry name" value="TMEM14_sf"/>
</dbReference>
<feature type="transmembrane region" description="Helical" evidence="6">
    <location>
        <begin position="89"/>
        <end position="110"/>
    </location>
</feature>
<dbReference type="OrthoDB" id="5620at2759"/>
<dbReference type="PANTHER" id="PTHR12668:SF43">
    <property type="entry name" value="TRANSMEMBRANE PROTEIN 14 HOMOLOG"/>
    <property type="match status" value="1"/>
</dbReference>
<name>A0A2P6TBM0_CHLSO</name>
<feature type="transmembrane region" description="Helical" evidence="6">
    <location>
        <begin position="31"/>
        <end position="49"/>
    </location>
</feature>
<evidence type="ECO:0000313" key="7">
    <source>
        <dbReference type="EMBL" id="PRW05948.1"/>
    </source>
</evidence>
<dbReference type="EMBL" id="LHPG02000027">
    <property type="protein sequence ID" value="PRW05948.1"/>
    <property type="molecule type" value="Genomic_DNA"/>
</dbReference>
<evidence type="ECO:0000256" key="2">
    <source>
        <dbReference type="ARBA" id="ARBA00007590"/>
    </source>
</evidence>
<proteinExistence type="inferred from homology"/>
<dbReference type="GO" id="GO:0015245">
    <property type="term" value="F:fatty acid transmembrane transporter activity"/>
    <property type="evidence" value="ECO:0007669"/>
    <property type="project" value="TreeGrafter"/>
</dbReference>
<dbReference type="GO" id="GO:0009706">
    <property type="term" value="C:chloroplast inner membrane"/>
    <property type="evidence" value="ECO:0007669"/>
    <property type="project" value="TreeGrafter"/>
</dbReference>
<reference evidence="7 8" key="1">
    <citation type="journal article" date="2018" name="Plant J.">
        <title>Genome sequences of Chlorella sorokiniana UTEX 1602 and Micractinium conductrix SAG 241.80: implications to maltose excretion by a green alga.</title>
        <authorList>
            <person name="Arriola M.B."/>
            <person name="Velmurugan N."/>
            <person name="Zhang Y."/>
            <person name="Plunkett M.H."/>
            <person name="Hondzo H."/>
            <person name="Barney B.M."/>
        </authorList>
    </citation>
    <scope>NUCLEOTIDE SEQUENCE [LARGE SCALE GENOMIC DNA]</scope>
    <source>
        <strain evidence="8">UTEX 1602</strain>
    </source>
</reference>
<gene>
    <name evidence="7" type="ORF">C2E21_9381</name>
</gene>
<organism evidence="7 8">
    <name type="scientific">Chlorella sorokiniana</name>
    <name type="common">Freshwater green alga</name>
    <dbReference type="NCBI Taxonomy" id="3076"/>
    <lineage>
        <taxon>Eukaryota</taxon>
        <taxon>Viridiplantae</taxon>
        <taxon>Chlorophyta</taxon>
        <taxon>core chlorophytes</taxon>
        <taxon>Trebouxiophyceae</taxon>
        <taxon>Chlorellales</taxon>
        <taxon>Chlorellaceae</taxon>
        <taxon>Chlorella clade</taxon>
        <taxon>Chlorella</taxon>
    </lineage>
</organism>
<keyword evidence="4 6" id="KW-1133">Transmembrane helix</keyword>
<accession>A0A2P6TBM0</accession>
<keyword evidence="8" id="KW-1185">Reference proteome</keyword>
<evidence type="ECO:0000256" key="4">
    <source>
        <dbReference type="ARBA" id="ARBA00022989"/>
    </source>
</evidence>
<evidence type="ECO:0000313" key="8">
    <source>
        <dbReference type="Proteomes" id="UP000239899"/>
    </source>
</evidence>
<keyword evidence="3 6" id="KW-0812">Transmembrane</keyword>
<evidence type="ECO:0000256" key="1">
    <source>
        <dbReference type="ARBA" id="ARBA00004370"/>
    </source>
</evidence>
<dbReference type="Pfam" id="PF03647">
    <property type="entry name" value="Tmemb_14"/>
    <property type="match status" value="1"/>
</dbReference>
<dbReference type="PANTHER" id="PTHR12668">
    <property type="entry name" value="TRANSMEMBRANE PROTEIN 14, 15"/>
    <property type="match status" value="1"/>
</dbReference>